<dbReference type="CDD" id="cd02947">
    <property type="entry name" value="TRX_family"/>
    <property type="match status" value="1"/>
</dbReference>
<evidence type="ECO:0000256" key="3">
    <source>
        <dbReference type="ARBA" id="ARBA00023284"/>
    </source>
</evidence>
<dbReference type="InterPro" id="IPR036249">
    <property type="entry name" value="Thioredoxin-like_sf"/>
</dbReference>
<evidence type="ECO:0000313" key="6">
    <source>
        <dbReference type="Proteomes" id="UP001497480"/>
    </source>
</evidence>
<keyword evidence="6" id="KW-1185">Reference proteome</keyword>
<dbReference type="PROSITE" id="PS51352">
    <property type="entry name" value="THIOREDOXIN_2"/>
    <property type="match status" value="1"/>
</dbReference>
<dbReference type="PANTHER" id="PTHR46115">
    <property type="entry name" value="THIOREDOXIN-LIKE PROTEIN 1"/>
    <property type="match status" value="1"/>
</dbReference>
<dbReference type="EMBL" id="CAXHTB010000018">
    <property type="protein sequence ID" value="CAL0324765.1"/>
    <property type="molecule type" value="Genomic_DNA"/>
</dbReference>
<dbReference type="AlphaFoldDB" id="A0AAV1XUN1"/>
<dbReference type="Pfam" id="PF00085">
    <property type="entry name" value="Thioredoxin"/>
    <property type="match status" value="1"/>
</dbReference>
<evidence type="ECO:0000256" key="2">
    <source>
        <dbReference type="ARBA" id="ARBA00023157"/>
    </source>
</evidence>
<keyword evidence="2" id="KW-1015">Disulfide bond</keyword>
<sequence length="195" mass="21803">MARNLIIRSSSIFRNSIVNRVRPFCTYLHSHSHSLSSSTSLTPHFSTPSFAAAATFSPPLHHRRSLSSVPPSTDIVLVNSDDEFHNILNKVQDNSSNAVFYFTAAWCGPCRFISPIVGDISKKYPHVTTYKIDIDQEAIQRTLGELQITSVPTLHIFQNGKKADEVIGADVTRLNYITEKLFKTEFVFEVGMNDG</sequence>
<organism evidence="5 6">
    <name type="scientific">Lupinus luteus</name>
    <name type="common">European yellow lupine</name>
    <dbReference type="NCBI Taxonomy" id="3873"/>
    <lineage>
        <taxon>Eukaryota</taxon>
        <taxon>Viridiplantae</taxon>
        <taxon>Streptophyta</taxon>
        <taxon>Embryophyta</taxon>
        <taxon>Tracheophyta</taxon>
        <taxon>Spermatophyta</taxon>
        <taxon>Magnoliopsida</taxon>
        <taxon>eudicotyledons</taxon>
        <taxon>Gunneridae</taxon>
        <taxon>Pentapetalae</taxon>
        <taxon>rosids</taxon>
        <taxon>fabids</taxon>
        <taxon>Fabales</taxon>
        <taxon>Fabaceae</taxon>
        <taxon>Papilionoideae</taxon>
        <taxon>50 kb inversion clade</taxon>
        <taxon>genistoids sensu lato</taxon>
        <taxon>core genistoids</taxon>
        <taxon>Genisteae</taxon>
        <taxon>Lupinus</taxon>
    </lineage>
</organism>
<dbReference type="Proteomes" id="UP001497480">
    <property type="component" value="Unassembled WGS sequence"/>
</dbReference>
<keyword evidence="1" id="KW-0813">Transport</keyword>
<name>A0AAV1XUN1_LUPLU</name>
<feature type="domain" description="Thioredoxin" evidence="4">
    <location>
        <begin position="66"/>
        <end position="192"/>
    </location>
</feature>
<dbReference type="InterPro" id="IPR013766">
    <property type="entry name" value="Thioredoxin_domain"/>
</dbReference>
<dbReference type="Gene3D" id="3.40.30.10">
    <property type="entry name" value="Glutaredoxin"/>
    <property type="match status" value="1"/>
</dbReference>
<reference evidence="5 6" key="1">
    <citation type="submission" date="2024-03" db="EMBL/GenBank/DDBJ databases">
        <authorList>
            <person name="Martinez-Hernandez J."/>
        </authorList>
    </citation>
    <scope>NUCLEOTIDE SEQUENCE [LARGE SCALE GENOMIC DNA]</scope>
</reference>
<comment type="caution">
    <text evidence="5">The sequence shown here is derived from an EMBL/GenBank/DDBJ whole genome shotgun (WGS) entry which is preliminary data.</text>
</comment>
<keyword evidence="1" id="KW-0249">Electron transport</keyword>
<dbReference type="SUPFAM" id="SSF52833">
    <property type="entry name" value="Thioredoxin-like"/>
    <property type="match status" value="1"/>
</dbReference>
<gene>
    <name evidence="5" type="ORF">LLUT_LOCUS25825</name>
</gene>
<evidence type="ECO:0000313" key="5">
    <source>
        <dbReference type="EMBL" id="CAL0324765.1"/>
    </source>
</evidence>
<dbReference type="FunFam" id="3.40.30.10:FF:000245">
    <property type="entry name" value="Thioredoxin"/>
    <property type="match status" value="1"/>
</dbReference>
<evidence type="ECO:0000259" key="4">
    <source>
        <dbReference type="PROSITE" id="PS51352"/>
    </source>
</evidence>
<protein>
    <recommendedName>
        <fullName evidence="4">Thioredoxin domain-containing protein</fullName>
    </recommendedName>
</protein>
<accession>A0AAV1XUN1</accession>
<evidence type="ECO:0000256" key="1">
    <source>
        <dbReference type="ARBA" id="ARBA00022982"/>
    </source>
</evidence>
<proteinExistence type="predicted"/>
<keyword evidence="3" id="KW-0676">Redox-active center</keyword>